<evidence type="ECO:0000256" key="3">
    <source>
        <dbReference type="ARBA" id="ARBA00007991"/>
    </source>
</evidence>
<dbReference type="AlphaFoldDB" id="A0A6A1LN83"/>
<dbReference type="Gene3D" id="1.25.10.10">
    <property type="entry name" value="Leucine-rich Repeat Variant"/>
    <property type="match status" value="1"/>
</dbReference>
<name>A0A6A1LN83_9ASCO</name>
<comment type="subcellular location">
    <subcellularLocation>
        <location evidence="2">Cytoplasm</location>
    </subcellularLocation>
    <subcellularLocation>
        <location evidence="1">Nucleus</location>
    </subcellularLocation>
</comment>
<keyword evidence="6" id="KW-0653">Protein transport</keyword>
<feature type="domain" description="Importin N-terminal" evidence="8">
    <location>
        <begin position="24"/>
        <end position="99"/>
    </location>
</feature>
<evidence type="ECO:0000256" key="6">
    <source>
        <dbReference type="ARBA" id="ARBA00022927"/>
    </source>
</evidence>
<dbReference type="InterPro" id="IPR058669">
    <property type="entry name" value="TPR_IPO7/11-like"/>
</dbReference>
<dbReference type="InterPro" id="IPR016024">
    <property type="entry name" value="ARM-type_fold"/>
</dbReference>
<evidence type="ECO:0000256" key="5">
    <source>
        <dbReference type="ARBA" id="ARBA00022490"/>
    </source>
</evidence>
<sequence length="1008" mass="114143">MDVEALHTCFASTLDADINNRRHAELQLRQAEQAPGFINGCLDIVLEPQVSPAVKVAAAVYLKNKVVRFWAPIDGSTPYKVGPEEKPAFRERLIPALSKVPPHIRSILVNALAAIVNKDFPGNWPELIDITLKLFQSNDVDSISTGATCLLEICRHYRWMTGDSRKPLDDVINTTFPGVLNIANSLHVLPVSLQQPDSLAGWGNLFLNVIKKDLPEDVLAGDDDEREAHPWVKCKKWSLANFYRLFSRYSHHLQRRGDETYAQFAEHFVANMVPEILKTYFEQIQLWVDKKIWLGKACMFQILCFFEQCVNIKASWEILKPHVNDIVAHVLFPLLCPTEEDLELFEDEPQEYINKHIDMLDDTMTPDLAATNFLLILMKKKRKVVFNPLLQFIQTVVNRHMQNPQDLALSKEKEGALRMMGSISYMVLSKKSPIAGMMEDFLVQYVFPDFSSPHGFLRARACEFLNAYAETKFNKVENISYAYQSVLKCMNDKHLPVQVEAALALQPLIGHEDVRAALSSRIPEVMQHLLDLGNRVDIDAISGIMEEFVEVFSAQLTPFAVQLGEQLRDQFMRITSEMLEKQNLPPEEINYDDLSSDDKAMAGLGILNTLTSLLLALDNASDLVEKLEEVLMPIFVTVLDNDISEFYTEIFSLIENCTFALKKISPNMWEVYKLMYKAFQGAGCDYLDDMLPCLENYIQYGSQAMATNPDLPKGVFDIVQNVMTDEDRLGATDRTIACSLSQLMLLALKGSIDQYVPEFLNMAVNCINRDTSKLKNVAYCVGLLEVIIASFNYNAQATLQFLESKEYTAQFFTLWFNKMNHFQRVYDKKLCVLAILAIISLPQDSIPTSIQSNIPQLSQGLVTIMASIPEAIAKKEALAKEFESADFYENYADDDDNEWGDEEGFEEDGDDEIGAVQGANETVGEYIDYLAEQSAKLKQGYGYFDDDDEELEEEPLIDNILDEVNVDNIFRDTFMSLSQNDSARYQLITSSLGEDDQAIMTEVISRAN</sequence>
<dbReference type="GO" id="GO:0005829">
    <property type="term" value="C:cytosol"/>
    <property type="evidence" value="ECO:0007669"/>
    <property type="project" value="TreeGrafter"/>
</dbReference>
<dbReference type="VEuPathDB" id="FungiDB:TRICI_006508"/>
<dbReference type="PANTHER" id="PTHR10997:SF18">
    <property type="entry name" value="D-IMPORTIN 7_RANBP7"/>
    <property type="match status" value="1"/>
</dbReference>
<dbReference type="SUPFAM" id="SSF48371">
    <property type="entry name" value="ARM repeat"/>
    <property type="match status" value="1"/>
</dbReference>
<gene>
    <name evidence="9" type="ORF">TRICI_006508</name>
</gene>
<dbReference type="InterPro" id="IPR001494">
    <property type="entry name" value="Importin-beta_N"/>
</dbReference>
<reference evidence="9" key="1">
    <citation type="journal article" date="2019" name="G3 (Bethesda)">
        <title>Genome Assemblies of Two Rare Opportunistic Yeast Pathogens: Diutina rugosa (syn. Candida rugosa) and Trichomonascus ciferrii (syn. Candida ciferrii).</title>
        <authorList>
            <person name="Mixao V."/>
            <person name="Saus E."/>
            <person name="Hansen A.P."/>
            <person name="Lass-Florl C."/>
            <person name="Gabaldon T."/>
        </authorList>
    </citation>
    <scope>NUCLEOTIDE SEQUENCE</scope>
    <source>
        <strain evidence="9">CBS 4856</strain>
    </source>
</reference>
<evidence type="ECO:0000256" key="4">
    <source>
        <dbReference type="ARBA" id="ARBA00022448"/>
    </source>
</evidence>
<dbReference type="Pfam" id="PF25758">
    <property type="entry name" value="TPR_IPO11"/>
    <property type="match status" value="1"/>
</dbReference>
<dbReference type="PROSITE" id="PS50166">
    <property type="entry name" value="IMPORTIN_B_NT"/>
    <property type="match status" value="1"/>
</dbReference>
<proteinExistence type="inferred from homology"/>
<keyword evidence="4" id="KW-0813">Transport</keyword>
<keyword evidence="5" id="KW-0963">Cytoplasm</keyword>
<dbReference type="InterPro" id="IPR013713">
    <property type="entry name" value="XPO2_central"/>
</dbReference>
<evidence type="ECO:0000256" key="7">
    <source>
        <dbReference type="ARBA" id="ARBA00023242"/>
    </source>
</evidence>
<dbReference type="Proteomes" id="UP000761534">
    <property type="component" value="Unassembled WGS sequence"/>
</dbReference>
<comment type="caution">
    <text evidence="9">The sequence shown here is derived from an EMBL/GenBank/DDBJ whole genome shotgun (WGS) entry which is preliminary data.</text>
</comment>
<dbReference type="SMART" id="SM00913">
    <property type="entry name" value="IBN_N"/>
    <property type="match status" value="1"/>
</dbReference>
<dbReference type="EMBL" id="SWFS01000541">
    <property type="protein sequence ID" value="KAA8898553.1"/>
    <property type="molecule type" value="Genomic_DNA"/>
</dbReference>
<evidence type="ECO:0000313" key="10">
    <source>
        <dbReference type="Proteomes" id="UP000761534"/>
    </source>
</evidence>
<dbReference type="PANTHER" id="PTHR10997">
    <property type="entry name" value="IMPORTIN-7, 8, 11"/>
    <property type="match status" value="1"/>
</dbReference>
<evidence type="ECO:0000256" key="1">
    <source>
        <dbReference type="ARBA" id="ARBA00004123"/>
    </source>
</evidence>
<evidence type="ECO:0000313" key="9">
    <source>
        <dbReference type="EMBL" id="KAA8898553.1"/>
    </source>
</evidence>
<keyword evidence="7" id="KW-0539">Nucleus</keyword>
<organism evidence="9 10">
    <name type="scientific">Trichomonascus ciferrii</name>
    <dbReference type="NCBI Taxonomy" id="44093"/>
    <lineage>
        <taxon>Eukaryota</taxon>
        <taxon>Fungi</taxon>
        <taxon>Dikarya</taxon>
        <taxon>Ascomycota</taxon>
        <taxon>Saccharomycotina</taxon>
        <taxon>Dipodascomycetes</taxon>
        <taxon>Dipodascales</taxon>
        <taxon>Trichomonascaceae</taxon>
        <taxon>Trichomonascus</taxon>
        <taxon>Trichomonascus ciferrii complex</taxon>
    </lineage>
</organism>
<protein>
    <recommendedName>
        <fullName evidence="8">Importin N-terminal domain-containing protein</fullName>
    </recommendedName>
</protein>
<dbReference type="GO" id="GO:0006606">
    <property type="term" value="P:protein import into nucleus"/>
    <property type="evidence" value="ECO:0007669"/>
    <property type="project" value="TreeGrafter"/>
</dbReference>
<evidence type="ECO:0000256" key="2">
    <source>
        <dbReference type="ARBA" id="ARBA00004496"/>
    </source>
</evidence>
<comment type="similarity">
    <text evidence="3">Belongs to the importin beta family.</text>
</comment>
<dbReference type="OrthoDB" id="760868at2759"/>
<dbReference type="GO" id="GO:0031267">
    <property type="term" value="F:small GTPase binding"/>
    <property type="evidence" value="ECO:0007669"/>
    <property type="project" value="InterPro"/>
</dbReference>
<dbReference type="Pfam" id="PF08506">
    <property type="entry name" value="Cse1"/>
    <property type="match status" value="1"/>
</dbReference>
<dbReference type="InterPro" id="IPR011989">
    <property type="entry name" value="ARM-like"/>
</dbReference>
<keyword evidence="10" id="KW-1185">Reference proteome</keyword>
<dbReference type="Pfam" id="PF03810">
    <property type="entry name" value="IBN_N"/>
    <property type="match status" value="1"/>
</dbReference>
<dbReference type="GO" id="GO:0005635">
    <property type="term" value="C:nuclear envelope"/>
    <property type="evidence" value="ECO:0007669"/>
    <property type="project" value="TreeGrafter"/>
</dbReference>
<evidence type="ECO:0000259" key="8">
    <source>
        <dbReference type="PROSITE" id="PS50166"/>
    </source>
</evidence>
<accession>A0A6A1LN83</accession>